<keyword evidence="2" id="KW-0677">Repeat</keyword>
<dbReference type="InterPro" id="IPR019775">
    <property type="entry name" value="WD40_repeat_CS"/>
</dbReference>
<sequence length="467" mass="53246">MESLDFSMKICRRIGLSGVKYWRCGLVSVSLKNVFVGVDDAIRVYEKSYSEGLVENLFRELKCQIEPQSVIRGEIDIMTPLSFNSIKVGYIGDEEVLVCCTDSGFVNVWFTEDLLRPPLIFNTGRSAWGIAIHPSKRLLAISSNSHYISLWNLGVLNPFKEWNTDNVEWPHKFYGHNDNIPSICFNKSGTILSSVGIDATCRLWDVISGSLLHVYIDSDRGWFIGFIDSMAFKVLKRADLSEKQLNFDSEQVNTTSMNKNNTKETDLLHMIEDCSRLDDKKEKTLHDSDTDDSLEAQNAFYTNVSIRELFKQSNHISSDSLDSSFEKHDDFFSCYTSINYNELLFYGTEKSIKVCCIREALPGIQLLAECRDIFDNNEVIESILRYMDRINMVEFIPDLSLCIVASQKGKACLMHMAKSVVKCKDGTILSSYTVIADQQFPEDPPLCGLLGMTVEKVFLRRYKIYVR</sequence>
<reference evidence="5" key="1">
    <citation type="journal article" date="2016" name="Nat. Commun.">
        <title>Genome analysis of three Pneumocystis species reveals adaptation mechanisms to life exclusively in mammalian hosts.</title>
        <authorList>
            <person name="Ma L."/>
            <person name="Chen Z."/>
            <person name="Huang D.W."/>
            <person name="Kutty G."/>
            <person name="Ishihara M."/>
            <person name="Wang H."/>
            <person name="Abouelleil A."/>
            <person name="Bishop L."/>
            <person name="Davey E."/>
            <person name="Deng R."/>
            <person name="Deng X."/>
            <person name="Fan L."/>
            <person name="Fantoni G."/>
            <person name="Fitzgerald M."/>
            <person name="Gogineni E."/>
            <person name="Goldberg J.M."/>
            <person name="Handley G."/>
            <person name="Hu X."/>
            <person name="Huber C."/>
            <person name="Jiao X."/>
            <person name="Jones K."/>
            <person name="Levin J.Z."/>
            <person name="Liu Y."/>
            <person name="Macdonald P."/>
            <person name="Melnikov A."/>
            <person name="Raley C."/>
            <person name="Sassi M."/>
            <person name="Sherman B.T."/>
            <person name="Song X."/>
            <person name="Sykes S."/>
            <person name="Tran B."/>
            <person name="Walsh L."/>
            <person name="Xia Y."/>
            <person name="Yang J."/>
            <person name="Young S."/>
            <person name="Zeng Q."/>
            <person name="Zheng X."/>
            <person name="Stephens R."/>
            <person name="Nusbaum C."/>
            <person name="Birren B.W."/>
            <person name="Azadi P."/>
            <person name="Lempicki R.A."/>
            <person name="Cuomo C.A."/>
            <person name="Kovacs J.A."/>
        </authorList>
    </citation>
    <scope>NUCLEOTIDE SEQUENCE [LARGE SCALE GENOMIC DNA]</scope>
    <source>
        <strain evidence="5">B80</strain>
    </source>
</reference>
<dbReference type="InterPro" id="IPR014839">
    <property type="entry name" value="Crt10"/>
</dbReference>
<dbReference type="SMART" id="SM00320">
    <property type="entry name" value="WD40"/>
    <property type="match status" value="3"/>
</dbReference>
<dbReference type="AlphaFoldDB" id="A0A0W4ZJF1"/>
<accession>A0A0W4ZJF1</accession>
<name>A0A0W4ZJF1_PNEC8</name>
<dbReference type="PANTHER" id="PTHR19879">
    <property type="entry name" value="TRANSCRIPTION INITIATION FACTOR TFIID"/>
    <property type="match status" value="1"/>
</dbReference>
<gene>
    <name evidence="4" type="ORF">T552_01789</name>
</gene>
<dbReference type="VEuPathDB" id="FungiDB:T552_01789"/>
<dbReference type="InterPro" id="IPR036322">
    <property type="entry name" value="WD40_repeat_dom_sf"/>
</dbReference>
<dbReference type="PROSITE" id="PS50294">
    <property type="entry name" value="WD_REPEATS_REGION"/>
    <property type="match status" value="1"/>
</dbReference>
<dbReference type="GeneID" id="28936558"/>
<dbReference type="PROSITE" id="PS00678">
    <property type="entry name" value="WD_REPEATS_1"/>
    <property type="match status" value="1"/>
</dbReference>
<evidence type="ECO:0000313" key="5">
    <source>
        <dbReference type="Proteomes" id="UP000054454"/>
    </source>
</evidence>
<dbReference type="PROSITE" id="PS50082">
    <property type="entry name" value="WD_REPEATS_2"/>
    <property type="match status" value="1"/>
</dbReference>
<dbReference type="InterPro" id="IPR015943">
    <property type="entry name" value="WD40/YVTN_repeat-like_dom_sf"/>
</dbReference>
<feature type="repeat" description="WD" evidence="3">
    <location>
        <begin position="173"/>
        <end position="214"/>
    </location>
</feature>
<dbReference type="Gene3D" id="2.130.10.10">
    <property type="entry name" value="YVTN repeat-like/Quinoprotein amine dehydrogenase"/>
    <property type="match status" value="1"/>
</dbReference>
<dbReference type="PANTHER" id="PTHR19879:SF9">
    <property type="entry name" value="TRANSCRIPTION INITIATION FACTOR TFIID SUBUNIT 5"/>
    <property type="match status" value="1"/>
</dbReference>
<protein>
    <submittedName>
        <fullName evidence="4">Uncharacterized protein</fullName>
    </submittedName>
</protein>
<dbReference type="InterPro" id="IPR001680">
    <property type="entry name" value="WD40_rpt"/>
</dbReference>
<evidence type="ECO:0000256" key="2">
    <source>
        <dbReference type="ARBA" id="ARBA00022737"/>
    </source>
</evidence>
<organism evidence="4 5">
    <name type="scientific">Pneumocystis carinii (strain B80)</name>
    <name type="common">Rat pneumocystis pneumonia agent</name>
    <name type="synonym">Pneumocystis carinii f. sp. carinii</name>
    <dbReference type="NCBI Taxonomy" id="1408658"/>
    <lineage>
        <taxon>Eukaryota</taxon>
        <taxon>Fungi</taxon>
        <taxon>Dikarya</taxon>
        <taxon>Ascomycota</taxon>
        <taxon>Taphrinomycotina</taxon>
        <taxon>Pneumocystomycetes</taxon>
        <taxon>Pneumocystaceae</taxon>
        <taxon>Pneumocystis</taxon>
    </lineage>
</organism>
<evidence type="ECO:0000256" key="3">
    <source>
        <dbReference type="PROSITE-ProRule" id="PRU00221"/>
    </source>
</evidence>
<dbReference type="Proteomes" id="UP000054454">
    <property type="component" value="Unassembled WGS sequence"/>
</dbReference>
<evidence type="ECO:0000256" key="1">
    <source>
        <dbReference type="ARBA" id="ARBA00022574"/>
    </source>
</evidence>
<dbReference type="Pfam" id="PF08728">
    <property type="entry name" value="CRT10"/>
    <property type="match status" value="1"/>
</dbReference>
<keyword evidence="5" id="KW-1185">Reference proteome</keyword>
<comment type="caution">
    <text evidence="4">The sequence shown here is derived from an EMBL/GenBank/DDBJ whole genome shotgun (WGS) entry which is preliminary data.</text>
</comment>
<evidence type="ECO:0000313" key="4">
    <source>
        <dbReference type="EMBL" id="KTW28529.1"/>
    </source>
</evidence>
<dbReference type="RefSeq" id="XP_018226072.1">
    <property type="nucleotide sequence ID" value="XM_018370355.1"/>
</dbReference>
<dbReference type="EMBL" id="LFVZ01000007">
    <property type="protein sequence ID" value="KTW28529.1"/>
    <property type="molecule type" value="Genomic_DNA"/>
</dbReference>
<keyword evidence="1 3" id="KW-0853">WD repeat</keyword>
<dbReference type="OrthoDB" id="5591786at2759"/>
<dbReference type="SUPFAM" id="SSF50978">
    <property type="entry name" value="WD40 repeat-like"/>
    <property type="match status" value="1"/>
</dbReference>
<dbReference type="Pfam" id="PF00400">
    <property type="entry name" value="WD40"/>
    <property type="match status" value="1"/>
</dbReference>
<proteinExistence type="predicted"/>